<accession>A0A1M6YA89</accession>
<sequence length="1003" mass="117289">MLPIQLTIEGLYSYQERQTIDFTSLTEVGLFGIFGNVGSGKSSILEAITFALYGNSDRLGKSDFAYNMMNLKSNKLFIEFEFLNHENKHYKITREYKRNSKNFEKITNSGVVLYELIDNNWMPQESSDVEPILGLSSENFRRTIIIPQGKFQDFIQLKPTERTHMMKDIFNLHRYDLQDKVAALNSKNTTNLNLLQGKLSGFEEVSEEIIKTHQDKLSSENEIAVKLQQEVNQINENFQRLKRLKDDFERLKQKKVEFEKLNHQKEIVQQKKVQLDLYERIYHQFHQKLFDLKKVKKELEINSTEKEQQQKELVALTNQLENISTKISTIKPYFDELTTKQKEENDLELIIQIFDYQKNINDNKVRTQNGLERVEEVKAEVKAIDDQIKLVENEIKYLAKNRINSSNLIDAGNWFSQQKNIQETATQQQQKIENLEQKIIQLLSTFKVEGEHISEEDYLVNLNDLEKNKTVLEQQKTHIQVQEQLAHYAHNLHDGEACPLCGALEHPSKIELENISDKALLIENELKVLNDKINLLKNIFSEKKFIDDQLKVEKESAIHYKNLLEEHFKKFIWKEFDAHNFDDFETKRNNTISLEKSLEEKNSSIQKSRENLETARQKVERFSKELERIRVEEIQKETQIQQNKNNLKVLDFNDFTTKNVEEIQQELIVLKQKNSSTEKEYNALNEELNKINPLLSVQKKSIEINEKNKIDLEAQEKSLKENIHLLLNEQQIQSIEKVEEILALKLNISEIRKEVEQFTIQFETLKNVIIELESKTENTSFDEDAFQLEQQKLIEAEQKYKSANELVIQLKSEIDRLTKSFEEKKELLINLQEIQQRADNLKIMQNLFYKAGFVQYVSSIYLKQLCENANVRFHRMTRNQLSLQINENNDFEIIDYLNEGKSRSVKTLSGGQSFQVSLSLALALAESVQADAKSEKSFFFIDEGFGTQDLDAVNIVFETLLSLQKENRIVGIISHVEELKERIPMALSVTKDEEKGSIIEVSS</sequence>
<feature type="domain" description="Rad50/SbcC-type AAA" evidence="2">
    <location>
        <begin position="5"/>
        <end position="296"/>
    </location>
</feature>
<evidence type="ECO:0000313" key="6">
    <source>
        <dbReference type="Proteomes" id="UP000650994"/>
    </source>
</evidence>
<dbReference type="Pfam" id="PF13476">
    <property type="entry name" value="AAA_23"/>
    <property type="match status" value="1"/>
</dbReference>
<dbReference type="RefSeq" id="WP_072931774.1">
    <property type="nucleotide sequence ID" value="NZ_BMFL01000005.1"/>
</dbReference>
<dbReference type="Proteomes" id="UP000184120">
    <property type="component" value="Unassembled WGS sequence"/>
</dbReference>
<feature type="coiled-coil region" evidence="1">
    <location>
        <begin position="595"/>
        <end position="844"/>
    </location>
</feature>
<gene>
    <name evidence="3" type="primary">sbcC</name>
    <name evidence="3" type="ORF">GCM10010984_08250</name>
    <name evidence="4" type="ORF">SAMN05443634_106159</name>
</gene>
<reference evidence="3" key="1">
    <citation type="journal article" date="2014" name="Int. J. Syst. Evol. Microbiol.">
        <title>Complete genome of a new Firmicutes species belonging to the dominant human colonic microbiota ('Ruminococcus bicirculans') reveals two chromosomes and a selective capacity to utilize plant glucans.</title>
        <authorList>
            <consortium name="NISC Comparative Sequencing Program"/>
            <person name="Wegmann U."/>
            <person name="Louis P."/>
            <person name="Goesmann A."/>
            <person name="Henrissat B."/>
            <person name="Duncan S.H."/>
            <person name="Flint H.J."/>
        </authorList>
    </citation>
    <scope>NUCLEOTIDE SEQUENCE</scope>
    <source>
        <strain evidence="3">CGMCC 1.12707</strain>
    </source>
</reference>
<keyword evidence="1" id="KW-0175">Coiled coil</keyword>
<dbReference type="InterPro" id="IPR027417">
    <property type="entry name" value="P-loop_NTPase"/>
</dbReference>
<feature type="coiled-coil region" evidence="1">
    <location>
        <begin position="210"/>
        <end position="326"/>
    </location>
</feature>
<protein>
    <submittedName>
        <fullName evidence="4">Exonuclease SbcC</fullName>
    </submittedName>
    <submittedName>
        <fullName evidence="3">Nuclease SbcCD subunit C</fullName>
    </submittedName>
</protein>
<evidence type="ECO:0000313" key="3">
    <source>
        <dbReference type="EMBL" id="GGE93004.1"/>
    </source>
</evidence>
<dbReference type="OrthoDB" id="9795626at2"/>
<feature type="coiled-coil region" evidence="1">
    <location>
        <begin position="418"/>
        <end position="482"/>
    </location>
</feature>
<dbReference type="GO" id="GO:0004527">
    <property type="term" value="F:exonuclease activity"/>
    <property type="evidence" value="ECO:0007669"/>
    <property type="project" value="UniProtKB-KW"/>
</dbReference>
<keyword evidence="6" id="KW-1185">Reference proteome</keyword>
<reference evidence="5" key="2">
    <citation type="submission" date="2016-11" db="EMBL/GenBank/DDBJ databases">
        <authorList>
            <person name="Varghese N."/>
            <person name="Submissions S."/>
        </authorList>
    </citation>
    <scope>NUCLEOTIDE SEQUENCE [LARGE SCALE GENOMIC DNA]</scope>
    <source>
        <strain evidence="5">DSM 27989</strain>
    </source>
</reference>
<evidence type="ECO:0000256" key="1">
    <source>
        <dbReference type="SAM" id="Coils"/>
    </source>
</evidence>
<keyword evidence="4" id="KW-0269">Exonuclease</keyword>
<dbReference type="InterPro" id="IPR038729">
    <property type="entry name" value="Rad50/SbcC_AAA"/>
</dbReference>
<dbReference type="GO" id="GO:0006302">
    <property type="term" value="P:double-strand break repair"/>
    <property type="evidence" value="ECO:0007669"/>
    <property type="project" value="InterPro"/>
</dbReference>
<dbReference type="Proteomes" id="UP000650994">
    <property type="component" value="Unassembled WGS sequence"/>
</dbReference>
<dbReference type="AlphaFoldDB" id="A0A1M6YA89"/>
<dbReference type="Gene3D" id="3.40.50.300">
    <property type="entry name" value="P-loop containing nucleotide triphosphate hydrolases"/>
    <property type="match status" value="2"/>
</dbReference>
<dbReference type="EMBL" id="FRBH01000006">
    <property type="protein sequence ID" value="SHL15161.1"/>
    <property type="molecule type" value="Genomic_DNA"/>
</dbReference>
<proteinExistence type="predicted"/>
<name>A0A1M6YA89_9FLAO</name>
<dbReference type="PANTHER" id="PTHR32114">
    <property type="entry name" value="ABC TRANSPORTER ABCH.3"/>
    <property type="match status" value="1"/>
</dbReference>
<reference evidence="3" key="5">
    <citation type="submission" date="2024-05" db="EMBL/GenBank/DDBJ databases">
        <authorList>
            <person name="Sun Q."/>
            <person name="Zhou Y."/>
        </authorList>
    </citation>
    <scope>NUCLEOTIDE SEQUENCE</scope>
    <source>
        <strain evidence="3">CGMCC 1.12707</strain>
    </source>
</reference>
<keyword evidence="4" id="KW-0540">Nuclease</keyword>
<evidence type="ECO:0000313" key="5">
    <source>
        <dbReference type="Proteomes" id="UP000184120"/>
    </source>
</evidence>
<dbReference type="PANTHER" id="PTHR32114:SF2">
    <property type="entry name" value="ABC TRANSPORTER ABCH.3"/>
    <property type="match status" value="1"/>
</dbReference>
<organism evidence="4 5">
    <name type="scientific">Chishuiella changwenlii</name>
    <dbReference type="NCBI Taxonomy" id="1434701"/>
    <lineage>
        <taxon>Bacteria</taxon>
        <taxon>Pseudomonadati</taxon>
        <taxon>Bacteroidota</taxon>
        <taxon>Flavobacteriia</taxon>
        <taxon>Flavobacteriales</taxon>
        <taxon>Weeksellaceae</taxon>
        <taxon>Chishuiella</taxon>
    </lineage>
</organism>
<dbReference type="GO" id="GO:0016887">
    <property type="term" value="F:ATP hydrolysis activity"/>
    <property type="evidence" value="ECO:0007669"/>
    <property type="project" value="InterPro"/>
</dbReference>
<evidence type="ECO:0000259" key="2">
    <source>
        <dbReference type="Pfam" id="PF13476"/>
    </source>
</evidence>
<reference evidence="4" key="3">
    <citation type="submission" date="2016-11" db="EMBL/GenBank/DDBJ databases">
        <authorList>
            <person name="Jaros S."/>
            <person name="Januszkiewicz K."/>
            <person name="Wedrychowicz H."/>
        </authorList>
    </citation>
    <scope>NUCLEOTIDE SEQUENCE [LARGE SCALE GENOMIC DNA]</scope>
    <source>
        <strain evidence="4">DSM 27989</strain>
    </source>
</reference>
<dbReference type="STRING" id="1434701.SAMN05443634_106159"/>
<evidence type="ECO:0000313" key="4">
    <source>
        <dbReference type="EMBL" id="SHL15161.1"/>
    </source>
</evidence>
<dbReference type="SUPFAM" id="SSF52540">
    <property type="entry name" value="P-loop containing nucleoside triphosphate hydrolases"/>
    <property type="match status" value="1"/>
</dbReference>
<keyword evidence="4" id="KW-0378">Hydrolase</keyword>
<reference evidence="6" key="4">
    <citation type="journal article" date="2019" name="Int. J. Syst. Evol. Microbiol.">
        <title>The Global Catalogue of Microorganisms (GCM) 10K type strain sequencing project: providing services to taxonomists for standard genome sequencing and annotation.</title>
        <authorList>
            <consortium name="The Broad Institute Genomics Platform"/>
            <consortium name="The Broad Institute Genome Sequencing Center for Infectious Disease"/>
            <person name="Wu L."/>
            <person name="Ma J."/>
        </authorList>
    </citation>
    <scope>NUCLEOTIDE SEQUENCE [LARGE SCALE GENOMIC DNA]</scope>
    <source>
        <strain evidence="6">CGMCC 1.12707</strain>
    </source>
</reference>
<dbReference type="EMBL" id="BMFL01000005">
    <property type="protein sequence ID" value="GGE93004.1"/>
    <property type="molecule type" value="Genomic_DNA"/>
</dbReference>